<dbReference type="SMART" id="SM00894">
    <property type="entry name" value="Excalibur"/>
    <property type="match status" value="1"/>
</dbReference>
<dbReference type="KEGG" id="mgau:MGALJ_55860"/>
<keyword evidence="4" id="KW-1185">Reference proteome</keyword>
<protein>
    <submittedName>
        <fullName evidence="3">Calcium-binding protein</fullName>
    </submittedName>
</protein>
<feature type="domain" description="Excalibur calcium-binding" evidence="2">
    <location>
        <begin position="28"/>
        <end position="64"/>
    </location>
</feature>
<dbReference type="InterPro" id="IPR008613">
    <property type="entry name" value="Excalibur_Ca-bd_domain"/>
</dbReference>
<gene>
    <name evidence="3" type="ORF">MGALJ_55860</name>
</gene>
<evidence type="ECO:0000313" key="3">
    <source>
        <dbReference type="EMBL" id="BBY95917.1"/>
    </source>
</evidence>
<keyword evidence="1" id="KW-0732">Signal</keyword>
<dbReference type="AlphaFoldDB" id="A0A9W4B8N1"/>
<feature type="signal peptide" evidence="1">
    <location>
        <begin position="1"/>
        <end position="25"/>
    </location>
</feature>
<sequence>MFRTFIAAALVAAAAAVGAASAAHADTYYKNCTAAREAGVTPILQGQDGYAEHLDRDGDGVACE</sequence>
<evidence type="ECO:0000259" key="2">
    <source>
        <dbReference type="SMART" id="SM00894"/>
    </source>
</evidence>
<evidence type="ECO:0000313" key="4">
    <source>
        <dbReference type="Proteomes" id="UP000465785"/>
    </source>
</evidence>
<dbReference type="RefSeq" id="WP_163735675.1">
    <property type="nucleotide sequence ID" value="NZ_AP022601.1"/>
</dbReference>
<organism evidence="3 4">
    <name type="scientific">Mycobacterium gallinarum</name>
    <dbReference type="NCBI Taxonomy" id="39689"/>
    <lineage>
        <taxon>Bacteria</taxon>
        <taxon>Bacillati</taxon>
        <taxon>Actinomycetota</taxon>
        <taxon>Actinomycetes</taxon>
        <taxon>Mycobacteriales</taxon>
        <taxon>Mycobacteriaceae</taxon>
        <taxon>Mycobacterium</taxon>
    </lineage>
</organism>
<accession>A0A9W4B8N1</accession>
<feature type="chain" id="PRO_5040968411" evidence="1">
    <location>
        <begin position="26"/>
        <end position="64"/>
    </location>
</feature>
<proteinExistence type="predicted"/>
<dbReference type="Proteomes" id="UP000465785">
    <property type="component" value="Chromosome"/>
</dbReference>
<reference evidence="3 4" key="1">
    <citation type="journal article" date="2019" name="Emerg. Microbes Infect.">
        <title>Comprehensive subspecies identification of 175 nontuberculous mycobacteria species based on 7547 genomic profiles.</title>
        <authorList>
            <person name="Matsumoto Y."/>
            <person name="Kinjo T."/>
            <person name="Motooka D."/>
            <person name="Nabeya D."/>
            <person name="Jung N."/>
            <person name="Uechi K."/>
            <person name="Horii T."/>
            <person name="Iida T."/>
            <person name="Fujita J."/>
            <person name="Nakamura S."/>
        </authorList>
    </citation>
    <scope>NUCLEOTIDE SEQUENCE [LARGE SCALE GENOMIC DNA]</scope>
    <source>
        <strain evidence="3 4">JCM 6399</strain>
    </source>
</reference>
<evidence type="ECO:0000256" key="1">
    <source>
        <dbReference type="SAM" id="SignalP"/>
    </source>
</evidence>
<name>A0A9W4B8N1_9MYCO</name>
<dbReference type="EMBL" id="AP022601">
    <property type="protein sequence ID" value="BBY95917.1"/>
    <property type="molecule type" value="Genomic_DNA"/>
</dbReference>
<dbReference type="Pfam" id="PF05901">
    <property type="entry name" value="Excalibur"/>
    <property type="match status" value="1"/>
</dbReference>